<sequence>DLQYYKQDIVENQVLTIVDWIIEDKSFKKTLELQGPVIFKSYTNLEYL</sequence>
<name>A0A2B7WFT8_POLH7</name>
<evidence type="ECO:0000313" key="2">
    <source>
        <dbReference type="Proteomes" id="UP000224634"/>
    </source>
</evidence>
<feature type="non-terminal residue" evidence="1">
    <location>
        <position position="1"/>
    </location>
</feature>
<proteinExistence type="predicted"/>
<dbReference type="Proteomes" id="UP000224634">
    <property type="component" value="Unassembled WGS sequence"/>
</dbReference>
<dbReference type="EMBL" id="PDNA01000440">
    <property type="protein sequence ID" value="PGG95438.1"/>
    <property type="molecule type" value="Genomic_DNA"/>
</dbReference>
<comment type="caution">
    <text evidence="1">The sequence shown here is derived from an EMBL/GenBank/DDBJ whole genome shotgun (WGS) entry which is preliminary data.</text>
</comment>
<accession>A0A2B7WFT8</accession>
<protein>
    <submittedName>
        <fullName evidence="1">Uncharacterized protein</fullName>
    </submittedName>
</protein>
<keyword evidence="2" id="KW-1185">Reference proteome</keyword>
<organism evidence="1 2">
    <name type="scientific">Polytolypa hystricis (strain UAMH7299)</name>
    <dbReference type="NCBI Taxonomy" id="1447883"/>
    <lineage>
        <taxon>Eukaryota</taxon>
        <taxon>Fungi</taxon>
        <taxon>Dikarya</taxon>
        <taxon>Ascomycota</taxon>
        <taxon>Pezizomycotina</taxon>
        <taxon>Eurotiomycetes</taxon>
        <taxon>Eurotiomycetidae</taxon>
        <taxon>Onygenales</taxon>
        <taxon>Onygenales incertae sedis</taxon>
        <taxon>Polytolypa</taxon>
    </lineage>
</organism>
<gene>
    <name evidence="1" type="ORF">AJ80_09961</name>
</gene>
<evidence type="ECO:0000313" key="1">
    <source>
        <dbReference type="EMBL" id="PGG95438.1"/>
    </source>
</evidence>
<reference evidence="1 2" key="1">
    <citation type="submission" date="2017-10" db="EMBL/GenBank/DDBJ databases">
        <title>Comparative genomics in systemic dimorphic fungi from Ajellomycetaceae.</title>
        <authorList>
            <person name="Munoz J.F."/>
            <person name="Mcewen J.G."/>
            <person name="Clay O.K."/>
            <person name="Cuomo C.A."/>
        </authorList>
    </citation>
    <scope>NUCLEOTIDE SEQUENCE [LARGE SCALE GENOMIC DNA]</scope>
    <source>
        <strain evidence="1 2">UAMH7299</strain>
    </source>
</reference>
<dbReference type="AlphaFoldDB" id="A0A2B7WFT8"/>